<evidence type="ECO:0000256" key="2">
    <source>
        <dbReference type="ARBA" id="ARBA00002364"/>
    </source>
</evidence>
<keyword evidence="9" id="KW-0963">Cytoplasm</keyword>
<dbReference type="Proteomes" id="UP000190286">
    <property type="component" value="Unassembled WGS sequence"/>
</dbReference>
<evidence type="ECO:0000256" key="8">
    <source>
        <dbReference type="ARBA" id="ARBA00021872"/>
    </source>
</evidence>
<accession>A0A1T4W6V6</accession>
<evidence type="ECO:0000256" key="9">
    <source>
        <dbReference type="ARBA" id="ARBA00022490"/>
    </source>
</evidence>
<name>A0A1T4W6V6_9FIRM</name>
<comment type="subcellular location">
    <subcellularLocation>
        <location evidence="3">Cytoplasm</location>
    </subcellularLocation>
</comment>
<evidence type="ECO:0000256" key="5">
    <source>
        <dbReference type="ARBA" id="ARBA00004817"/>
    </source>
</evidence>
<dbReference type="InterPro" id="IPR036979">
    <property type="entry name" value="CM_dom_sf"/>
</dbReference>
<evidence type="ECO:0000256" key="17">
    <source>
        <dbReference type="ARBA" id="ARBA00031520"/>
    </source>
</evidence>
<dbReference type="SMART" id="SM00830">
    <property type="entry name" value="CM_2"/>
    <property type="match status" value="1"/>
</dbReference>
<dbReference type="RefSeq" id="WP_078783092.1">
    <property type="nucleotide sequence ID" value="NZ_CABIYV010000002.1"/>
</dbReference>
<evidence type="ECO:0000259" key="22">
    <source>
        <dbReference type="PROSITE" id="PS51671"/>
    </source>
</evidence>
<dbReference type="AlphaFoldDB" id="A0A1T4W6V6"/>
<dbReference type="GO" id="GO:0009094">
    <property type="term" value="P:L-phenylalanine biosynthetic process"/>
    <property type="evidence" value="ECO:0007669"/>
    <property type="project" value="UniProtKB-UniPathway"/>
</dbReference>
<keyword evidence="14" id="KW-0456">Lyase</keyword>
<evidence type="ECO:0000256" key="4">
    <source>
        <dbReference type="ARBA" id="ARBA00004741"/>
    </source>
</evidence>
<dbReference type="InterPro" id="IPR008242">
    <property type="entry name" value="Chor_mutase/pphenate_deHydtase"/>
</dbReference>
<keyword evidence="15" id="KW-0511">Multifunctional enzyme</keyword>
<dbReference type="EC" id="4.2.1.51" evidence="6"/>
<dbReference type="STRING" id="745368.SAMN02745178_00067"/>
<dbReference type="UniPathway" id="UPA00121">
    <property type="reaction ID" value="UER00345"/>
</dbReference>
<comment type="function">
    <text evidence="2">Catalyzes the Claisen rearrangement of chorismate to prephenate and the decarboxylation/dehydration of prephenate to phenylpyruvate.</text>
</comment>
<feature type="domain" description="ACT" evidence="22">
    <location>
        <begin position="283"/>
        <end position="359"/>
    </location>
</feature>
<dbReference type="SUPFAM" id="SSF53850">
    <property type="entry name" value="Periplasmic binding protein-like II"/>
    <property type="match status" value="1"/>
</dbReference>
<protein>
    <recommendedName>
        <fullName evidence="7">Bifunctional chorismate mutase/prephenate dehydratase</fullName>
        <ecNumber evidence="6">4.2.1.51</ecNumber>
    </recommendedName>
    <alternativeName>
        <fullName evidence="17">Chorismate mutase-prephenate dehydratase</fullName>
    </alternativeName>
    <alternativeName>
        <fullName evidence="8">Prephenate dehydratase</fullName>
    </alternativeName>
    <alternativeName>
        <fullName evidence="16">p-protein</fullName>
    </alternativeName>
</protein>
<evidence type="ECO:0000256" key="12">
    <source>
        <dbReference type="ARBA" id="ARBA00023222"/>
    </source>
</evidence>
<dbReference type="GO" id="GO:0004664">
    <property type="term" value="F:prephenate dehydratase activity"/>
    <property type="evidence" value="ECO:0007669"/>
    <property type="project" value="UniProtKB-EC"/>
</dbReference>
<evidence type="ECO:0000256" key="18">
    <source>
        <dbReference type="ARBA" id="ARBA00047848"/>
    </source>
</evidence>
<gene>
    <name evidence="23" type="ORF">SAMN02745178_00067</name>
</gene>
<keyword evidence="10" id="KW-0028">Amino-acid biosynthesis</keyword>
<keyword evidence="24" id="KW-1185">Reference proteome</keyword>
<evidence type="ECO:0000256" key="6">
    <source>
        <dbReference type="ARBA" id="ARBA00013147"/>
    </source>
</evidence>
<evidence type="ECO:0000256" key="15">
    <source>
        <dbReference type="ARBA" id="ARBA00023268"/>
    </source>
</evidence>
<dbReference type="PANTHER" id="PTHR21022:SF19">
    <property type="entry name" value="PREPHENATE DEHYDRATASE-RELATED"/>
    <property type="match status" value="1"/>
</dbReference>
<evidence type="ECO:0000256" key="11">
    <source>
        <dbReference type="ARBA" id="ARBA00023141"/>
    </source>
</evidence>
<comment type="pathway">
    <text evidence="5">Metabolic intermediate biosynthesis; prephenate biosynthesis; prephenate from chorismate: step 1/1.</text>
</comment>
<dbReference type="Pfam" id="PF01817">
    <property type="entry name" value="CM_2"/>
    <property type="match status" value="1"/>
</dbReference>
<evidence type="ECO:0000256" key="14">
    <source>
        <dbReference type="ARBA" id="ARBA00023239"/>
    </source>
</evidence>
<evidence type="ECO:0000256" key="10">
    <source>
        <dbReference type="ARBA" id="ARBA00022605"/>
    </source>
</evidence>
<dbReference type="SUPFAM" id="SSF48600">
    <property type="entry name" value="Chorismate mutase II"/>
    <property type="match status" value="1"/>
</dbReference>
<dbReference type="SUPFAM" id="SSF55021">
    <property type="entry name" value="ACT-like"/>
    <property type="match status" value="1"/>
</dbReference>
<dbReference type="InterPro" id="IPR002912">
    <property type="entry name" value="ACT_dom"/>
</dbReference>
<organism evidence="23 24">
    <name type="scientific">Gemmiger formicilis</name>
    <dbReference type="NCBI Taxonomy" id="745368"/>
    <lineage>
        <taxon>Bacteria</taxon>
        <taxon>Bacillati</taxon>
        <taxon>Bacillota</taxon>
        <taxon>Clostridia</taxon>
        <taxon>Eubacteriales</taxon>
        <taxon>Gemmiger</taxon>
    </lineage>
</organism>
<comment type="catalytic activity">
    <reaction evidence="18">
        <text>prephenate + H(+) = 3-phenylpyruvate + CO2 + H2O</text>
        <dbReference type="Rhea" id="RHEA:21648"/>
        <dbReference type="ChEBI" id="CHEBI:15377"/>
        <dbReference type="ChEBI" id="CHEBI:15378"/>
        <dbReference type="ChEBI" id="CHEBI:16526"/>
        <dbReference type="ChEBI" id="CHEBI:18005"/>
        <dbReference type="ChEBI" id="CHEBI:29934"/>
        <dbReference type="EC" id="4.2.1.51"/>
    </reaction>
</comment>
<dbReference type="GO" id="GO:0004106">
    <property type="term" value="F:chorismate mutase activity"/>
    <property type="evidence" value="ECO:0007669"/>
    <property type="project" value="UniProtKB-EC"/>
</dbReference>
<evidence type="ECO:0000256" key="16">
    <source>
        <dbReference type="ARBA" id="ARBA00031175"/>
    </source>
</evidence>
<dbReference type="PANTHER" id="PTHR21022">
    <property type="entry name" value="PREPHENATE DEHYDRATASE P PROTEIN"/>
    <property type="match status" value="1"/>
</dbReference>
<keyword evidence="12" id="KW-0584">Phenylalanine biosynthesis</keyword>
<dbReference type="GO" id="GO:0005737">
    <property type="term" value="C:cytoplasm"/>
    <property type="evidence" value="ECO:0007669"/>
    <property type="project" value="UniProtKB-SubCell"/>
</dbReference>
<dbReference type="Gene3D" id="3.40.190.10">
    <property type="entry name" value="Periplasmic binding protein-like II"/>
    <property type="match status" value="2"/>
</dbReference>
<dbReference type="Gene3D" id="3.30.70.260">
    <property type="match status" value="1"/>
</dbReference>
<evidence type="ECO:0000313" key="23">
    <source>
        <dbReference type="EMBL" id="SKA73020.1"/>
    </source>
</evidence>
<evidence type="ECO:0000313" key="24">
    <source>
        <dbReference type="Proteomes" id="UP000190286"/>
    </source>
</evidence>
<feature type="domain" description="Prephenate dehydratase" evidence="21">
    <location>
        <begin position="92"/>
        <end position="268"/>
    </location>
</feature>
<feature type="domain" description="Chorismate mutase" evidence="20">
    <location>
        <begin position="1"/>
        <end position="84"/>
    </location>
</feature>
<dbReference type="PROSITE" id="PS51168">
    <property type="entry name" value="CHORISMATE_MUT_2"/>
    <property type="match status" value="1"/>
</dbReference>
<dbReference type="CDD" id="cd04905">
    <property type="entry name" value="ACT_CM-PDT"/>
    <property type="match status" value="1"/>
</dbReference>
<dbReference type="UniPathway" id="UPA00120">
    <property type="reaction ID" value="UER00203"/>
</dbReference>
<evidence type="ECO:0000256" key="1">
    <source>
        <dbReference type="ARBA" id="ARBA00000824"/>
    </source>
</evidence>
<evidence type="ECO:0000256" key="7">
    <source>
        <dbReference type="ARBA" id="ARBA00014401"/>
    </source>
</evidence>
<evidence type="ECO:0000259" key="21">
    <source>
        <dbReference type="PROSITE" id="PS51171"/>
    </source>
</evidence>
<dbReference type="Gene3D" id="1.20.59.10">
    <property type="entry name" value="Chorismate mutase"/>
    <property type="match status" value="1"/>
</dbReference>
<comment type="catalytic activity">
    <reaction evidence="1">
        <text>chorismate = prephenate</text>
        <dbReference type="Rhea" id="RHEA:13897"/>
        <dbReference type="ChEBI" id="CHEBI:29748"/>
        <dbReference type="ChEBI" id="CHEBI:29934"/>
        <dbReference type="EC" id="5.4.99.5"/>
    </reaction>
</comment>
<dbReference type="EMBL" id="FUYF01000001">
    <property type="protein sequence ID" value="SKA73020.1"/>
    <property type="molecule type" value="Genomic_DNA"/>
</dbReference>
<dbReference type="OrthoDB" id="9802281at2"/>
<evidence type="ECO:0000259" key="20">
    <source>
        <dbReference type="PROSITE" id="PS51168"/>
    </source>
</evidence>
<dbReference type="Pfam" id="PF00800">
    <property type="entry name" value="PDT"/>
    <property type="match status" value="1"/>
</dbReference>
<feature type="site" description="Essential for prephenate dehydratase activity" evidence="19">
    <location>
        <position position="261"/>
    </location>
</feature>
<dbReference type="InterPro" id="IPR036263">
    <property type="entry name" value="Chorismate_II_sf"/>
</dbReference>
<dbReference type="GeneID" id="93336567"/>
<dbReference type="PIRSF" id="PIRSF001500">
    <property type="entry name" value="Chor_mut_pdt_Ppr"/>
    <property type="match status" value="1"/>
</dbReference>
<reference evidence="23 24" key="1">
    <citation type="submission" date="2017-02" db="EMBL/GenBank/DDBJ databases">
        <authorList>
            <person name="Peterson S.W."/>
        </authorList>
    </citation>
    <scope>NUCLEOTIDE SEQUENCE [LARGE SCALE GENOMIC DNA]</scope>
    <source>
        <strain evidence="23 24">ATCC 27749</strain>
    </source>
</reference>
<comment type="pathway">
    <text evidence="4">Amino-acid biosynthesis; L-phenylalanine biosynthesis; phenylpyruvate from prephenate: step 1/1.</text>
</comment>
<keyword evidence="13" id="KW-0413">Isomerase</keyword>
<evidence type="ECO:0000256" key="3">
    <source>
        <dbReference type="ARBA" id="ARBA00004496"/>
    </source>
</evidence>
<dbReference type="InterPro" id="IPR045865">
    <property type="entry name" value="ACT-like_dom_sf"/>
</dbReference>
<dbReference type="PROSITE" id="PS51171">
    <property type="entry name" value="PREPHENATE_DEHYDR_3"/>
    <property type="match status" value="1"/>
</dbReference>
<dbReference type="InterPro" id="IPR001086">
    <property type="entry name" value="Preph_deHydtase"/>
</dbReference>
<dbReference type="InterPro" id="IPR002701">
    <property type="entry name" value="CM_II_prokaryot"/>
</dbReference>
<proteinExistence type="predicted"/>
<sequence>MDLLQQARAEIDTVDAEMAALFERRMRAVADVVRYKAETGKPVFDAAREAAVLDKNTARITDEALRPYYRAFLSDAMSISRAYQRARLGRDTAAYQGVPGAWSHIALRRLFPFARETACTTWGEVFDAVQNGDAQFGVLPFENSNAGDVSTVLDLLYTHPDIIIARMCDLPIRQDLLGVPGATLETVRTVISHPQALAQSSVFVQQHGFKTSTWGNTADAARHVAELNDPSVAAIASAETAGLYGLQILSAGINADGDNTTRFIVIERAAAAPAMTGEGQRLALLFTARHKPGQLAAALDQIGARGFNMECIKSRPLPHVPFEYYFYVQIVCPAGSTGAGCQTLLDTLTSVCSTLRLLGAFTLDSTEK</sequence>
<keyword evidence="11" id="KW-0057">Aromatic amino acid biosynthesis</keyword>
<evidence type="ECO:0000256" key="13">
    <source>
        <dbReference type="ARBA" id="ARBA00023235"/>
    </source>
</evidence>
<dbReference type="PROSITE" id="PS51671">
    <property type="entry name" value="ACT"/>
    <property type="match status" value="1"/>
</dbReference>
<dbReference type="CDD" id="cd13631">
    <property type="entry name" value="PBP2_Ct-PDT_like"/>
    <property type="match status" value="1"/>
</dbReference>
<evidence type="ECO:0000256" key="19">
    <source>
        <dbReference type="PIRSR" id="PIRSR001500-2"/>
    </source>
</evidence>
<dbReference type="GO" id="GO:0046417">
    <property type="term" value="P:chorismate metabolic process"/>
    <property type="evidence" value="ECO:0007669"/>
    <property type="project" value="InterPro"/>
</dbReference>